<feature type="chain" id="PRO_5047247811" description="Secreted protein" evidence="1">
    <location>
        <begin position="22"/>
        <end position="59"/>
    </location>
</feature>
<gene>
    <name evidence="2" type="ORF">BJX66DRAFT_319491</name>
</gene>
<evidence type="ECO:0000256" key="1">
    <source>
        <dbReference type="SAM" id="SignalP"/>
    </source>
</evidence>
<protein>
    <recommendedName>
        <fullName evidence="4">Secreted protein</fullName>
    </recommendedName>
</protein>
<organism evidence="2 3">
    <name type="scientific">Aspergillus keveii</name>
    <dbReference type="NCBI Taxonomy" id="714993"/>
    <lineage>
        <taxon>Eukaryota</taxon>
        <taxon>Fungi</taxon>
        <taxon>Dikarya</taxon>
        <taxon>Ascomycota</taxon>
        <taxon>Pezizomycotina</taxon>
        <taxon>Eurotiomycetes</taxon>
        <taxon>Eurotiomycetidae</taxon>
        <taxon>Eurotiales</taxon>
        <taxon>Aspergillaceae</taxon>
        <taxon>Aspergillus</taxon>
        <taxon>Aspergillus subgen. Nidulantes</taxon>
    </lineage>
</organism>
<evidence type="ECO:0000313" key="2">
    <source>
        <dbReference type="EMBL" id="KAL2782929.1"/>
    </source>
</evidence>
<sequence length="59" mass="6507">MKWRPLCGRYMLLASCGLQSGSLTLSCLGVLHKACHPHMASVRSAIFFAVVDYGRMFST</sequence>
<name>A0ABR4FI69_9EURO</name>
<dbReference type="Proteomes" id="UP001610563">
    <property type="component" value="Unassembled WGS sequence"/>
</dbReference>
<dbReference type="EMBL" id="JBFTWV010000296">
    <property type="protein sequence ID" value="KAL2782929.1"/>
    <property type="molecule type" value="Genomic_DNA"/>
</dbReference>
<evidence type="ECO:0000313" key="3">
    <source>
        <dbReference type="Proteomes" id="UP001610563"/>
    </source>
</evidence>
<dbReference type="PROSITE" id="PS51257">
    <property type="entry name" value="PROKAR_LIPOPROTEIN"/>
    <property type="match status" value="1"/>
</dbReference>
<keyword evidence="3" id="KW-1185">Reference proteome</keyword>
<evidence type="ECO:0008006" key="4">
    <source>
        <dbReference type="Google" id="ProtNLM"/>
    </source>
</evidence>
<accession>A0ABR4FI69</accession>
<feature type="signal peptide" evidence="1">
    <location>
        <begin position="1"/>
        <end position="21"/>
    </location>
</feature>
<proteinExistence type="predicted"/>
<keyword evidence="1" id="KW-0732">Signal</keyword>
<reference evidence="2 3" key="1">
    <citation type="submission" date="2024-07" db="EMBL/GenBank/DDBJ databases">
        <title>Section-level genome sequencing and comparative genomics of Aspergillus sections Usti and Cavernicolus.</title>
        <authorList>
            <consortium name="Lawrence Berkeley National Laboratory"/>
            <person name="Nybo J.L."/>
            <person name="Vesth T.C."/>
            <person name="Theobald S."/>
            <person name="Frisvad J.C."/>
            <person name="Larsen T.O."/>
            <person name="Kjaerboelling I."/>
            <person name="Rothschild-Mancinelli K."/>
            <person name="Lyhne E.K."/>
            <person name="Kogle M.E."/>
            <person name="Barry K."/>
            <person name="Clum A."/>
            <person name="Na H."/>
            <person name="Ledsgaard L."/>
            <person name="Lin J."/>
            <person name="Lipzen A."/>
            <person name="Kuo A."/>
            <person name="Riley R."/>
            <person name="Mondo S."/>
            <person name="Labutti K."/>
            <person name="Haridas S."/>
            <person name="Pangalinan J."/>
            <person name="Salamov A.A."/>
            <person name="Simmons B.A."/>
            <person name="Magnuson J.K."/>
            <person name="Chen J."/>
            <person name="Drula E."/>
            <person name="Henrissat B."/>
            <person name="Wiebenga A."/>
            <person name="Lubbers R.J."/>
            <person name="Gomes A.C."/>
            <person name="Makela M.R."/>
            <person name="Stajich J."/>
            <person name="Grigoriev I.V."/>
            <person name="Mortensen U.H."/>
            <person name="De Vries R.P."/>
            <person name="Baker S.E."/>
            <person name="Andersen M.R."/>
        </authorList>
    </citation>
    <scope>NUCLEOTIDE SEQUENCE [LARGE SCALE GENOMIC DNA]</scope>
    <source>
        <strain evidence="2 3">CBS 209.92</strain>
    </source>
</reference>
<comment type="caution">
    <text evidence="2">The sequence shown here is derived from an EMBL/GenBank/DDBJ whole genome shotgun (WGS) entry which is preliminary data.</text>
</comment>